<organism evidence="1">
    <name type="scientific">Oryza nivara</name>
    <name type="common">Indian wild rice</name>
    <name type="synonym">Oryza sativa f. spontanea</name>
    <dbReference type="NCBI Taxonomy" id="4536"/>
    <lineage>
        <taxon>Eukaryota</taxon>
        <taxon>Viridiplantae</taxon>
        <taxon>Streptophyta</taxon>
        <taxon>Embryophyta</taxon>
        <taxon>Tracheophyta</taxon>
        <taxon>Spermatophyta</taxon>
        <taxon>Magnoliopsida</taxon>
        <taxon>Liliopsida</taxon>
        <taxon>Poales</taxon>
        <taxon>Poaceae</taxon>
        <taxon>BOP clade</taxon>
        <taxon>Oryzoideae</taxon>
        <taxon>Oryzeae</taxon>
        <taxon>Oryzinae</taxon>
        <taxon>Oryza</taxon>
    </lineage>
</organism>
<dbReference type="HOGENOM" id="CLU_2692020_0_0_1"/>
<proteinExistence type="predicted"/>
<reference evidence="1" key="1">
    <citation type="submission" date="2015-04" db="UniProtKB">
        <authorList>
            <consortium name="EnsemblPlants"/>
        </authorList>
    </citation>
    <scope>IDENTIFICATION</scope>
    <source>
        <strain evidence="1">SL10</strain>
    </source>
</reference>
<evidence type="ECO:0000313" key="1">
    <source>
        <dbReference type="EnsemblPlants" id="ONIVA07G24420.1"/>
    </source>
</evidence>
<keyword evidence="2" id="KW-1185">Reference proteome</keyword>
<sequence>MAWMVPSPSPRRLPLARRPAGTVATSWSPRLAAPPPPVALVVSRWRQPAGRGICPDHSCSYRARRAREDAPYAT</sequence>
<protein>
    <submittedName>
        <fullName evidence="1">Uncharacterized protein</fullName>
    </submittedName>
</protein>
<evidence type="ECO:0000313" key="2">
    <source>
        <dbReference type="Proteomes" id="UP000006591"/>
    </source>
</evidence>
<name>A0A0E0I518_ORYNI</name>
<accession>A0A0E0I518</accession>
<dbReference type="Proteomes" id="UP000006591">
    <property type="component" value="Chromosome 7"/>
</dbReference>
<dbReference type="AlphaFoldDB" id="A0A0E0I518"/>
<dbReference type="EnsemblPlants" id="ONIVA07G24420.1">
    <property type="protein sequence ID" value="ONIVA07G24420.1"/>
    <property type="gene ID" value="ONIVA07G24420"/>
</dbReference>
<reference evidence="1" key="2">
    <citation type="submission" date="2018-04" db="EMBL/GenBank/DDBJ databases">
        <title>OnivRS2 (Oryza nivara Reference Sequence Version 2).</title>
        <authorList>
            <person name="Zhang J."/>
            <person name="Kudrna D."/>
            <person name="Lee S."/>
            <person name="Talag J."/>
            <person name="Rajasekar S."/>
            <person name="Welchert J."/>
            <person name="Hsing Y.-I."/>
            <person name="Wing R.A."/>
        </authorList>
    </citation>
    <scope>NUCLEOTIDE SEQUENCE [LARGE SCALE GENOMIC DNA]</scope>
    <source>
        <strain evidence="1">SL10</strain>
    </source>
</reference>
<dbReference type="Gramene" id="ONIVA07G24420.1">
    <property type="protein sequence ID" value="ONIVA07G24420.1"/>
    <property type="gene ID" value="ONIVA07G24420"/>
</dbReference>